<dbReference type="RefSeq" id="WP_180286805.1">
    <property type="nucleotide sequence ID" value="NZ_JABFDB010000051.1"/>
</dbReference>
<organism evidence="2 3">
    <name type="scientific">Azospirillum oleiclasticum</name>
    <dbReference type="NCBI Taxonomy" id="2735135"/>
    <lineage>
        <taxon>Bacteria</taxon>
        <taxon>Pseudomonadati</taxon>
        <taxon>Pseudomonadota</taxon>
        <taxon>Alphaproteobacteria</taxon>
        <taxon>Rhodospirillales</taxon>
        <taxon>Azospirillaceae</taxon>
        <taxon>Azospirillum</taxon>
    </lineage>
</organism>
<dbReference type="Proteomes" id="UP000584642">
    <property type="component" value="Unassembled WGS sequence"/>
</dbReference>
<gene>
    <name evidence="2" type="ORF">HND93_35475</name>
</gene>
<dbReference type="CDD" id="cd01635">
    <property type="entry name" value="Glycosyltransferase_GTB-type"/>
    <property type="match status" value="1"/>
</dbReference>
<dbReference type="EMBL" id="JABFDB010000051">
    <property type="protein sequence ID" value="NYZ25034.1"/>
    <property type="molecule type" value="Genomic_DNA"/>
</dbReference>
<accession>A0ABX2TKZ9</accession>
<feature type="domain" description="Glycosyl transferase family 1" evidence="1">
    <location>
        <begin position="642"/>
        <end position="687"/>
    </location>
</feature>
<proteinExistence type="predicted"/>
<sequence>MTEVRYVGNLEYVTVDRVCGWLRNDSAPHVPCHVDLYVDDGFVGTYAADRYQPQLDGSNGRSKFCYFEIPIHGLGSADTVIDVRIAGTRVSLPNAPVRTCHDRALIDTALMHLRPETAELCRTAFTEARNPRPEPEEAALPAFTAPSPTLSQAGVPVSAFLEHQYRRLRGHTKYHLQTPADLFDFLLETVSEFNVHPDTRIPLPPPLVALLAAGRTDADGVYRSDFCRRFLERRARTPGPEMPGPDSDPDSAARGLKDFFDWVFHESRLPLAVFPAESRAYLNAAGRDDPSGMALSRFYELLLADSPNLAGALGAPVGARDGCRGLRTLFPALFLATMWLVRHRLTGLFVGREVERLLDRPILHDGTTFTGLAYFCHRIGIPAAPGLTLAALAAPRPRPAAAVRAEDGVNLYGFFGDRTGLSRAAIATRDLLRRAGIPFTQPVLPPSRGIEVLRPFPVNLCHFGFIGVPGDMISFGMERFAGLRNVGVFFWETDTLPEMARLTLAVMDEIWVLSDYCARVFRKAFAGPVHVVPTLLDIAPPAGGPAAGAGTEEPDRVFRFYFCFDALSTYTRKNPLGVVEAFRRAFPDDPGVALTIKVRNSPDRPSPRNALELHRIRALMAGDPRIGLVDVDESYEGSIRRMAGCDCYVSLHRSEGFGYTMAEAMALDKPVIASGYSGNLDFMDDANAFLVGGAERYIGQDEYVDVPAGSRWFEPDTAHAAALMRLVRERPDEARERGRRGGEQVRRLFSADRVAEVYRRRIAESCRAWREGRG</sequence>
<evidence type="ECO:0000313" key="2">
    <source>
        <dbReference type="EMBL" id="NYZ25034.1"/>
    </source>
</evidence>
<name>A0ABX2TKZ9_9PROT</name>
<dbReference type="SUPFAM" id="SSF53756">
    <property type="entry name" value="UDP-Glycosyltransferase/glycogen phosphorylase"/>
    <property type="match status" value="1"/>
</dbReference>
<evidence type="ECO:0000259" key="1">
    <source>
        <dbReference type="Pfam" id="PF00534"/>
    </source>
</evidence>
<dbReference type="Gene3D" id="3.40.50.2000">
    <property type="entry name" value="Glycogen Phosphorylase B"/>
    <property type="match status" value="1"/>
</dbReference>
<reference evidence="2 3" key="1">
    <citation type="submission" date="2020-05" db="EMBL/GenBank/DDBJ databases">
        <title>Azospirillum oleiclasticum sp. nov, a nitrogen-fixing and heavy crude oil-emulsifying bacterium isolated from the crude oil of Yumen Oilfield.</title>
        <authorList>
            <person name="Wu D."/>
            <person name="Cai M."/>
            <person name="Zhang X."/>
        </authorList>
    </citation>
    <scope>NUCLEOTIDE SEQUENCE [LARGE SCALE GENOMIC DNA]</scope>
    <source>
        <strain evidence="2 3">ROY-1-1-2</strain>
    </source>
</reference>
<dbReference type="PANTHER" id="PTHR46656:SF3">
    <property type="entry name" value="PUTATIVE-RELATED"/>
    <property type="match status" value="1"/>
</dbReference>
<comment type="caution">
    <text evidence="2">The sequence shown here is derived from an EMBL/GenBank/DDBJ whole genome shotgun (WGS) entry which is preliminary data.</text>
</comment>
<dbReference type="Pfam" id="PF00534">
    <property type="entry name" value="Glycos_transf_1"/>
    <property type="match status" value="1"/>
</dbReference>
<dbReference type="PANTHER" id="PTHR46656">
    <property type="entry name" value="PUTATIVE-RELATED"/>
    <property type="match status" value="1"/>
</dbReference>
<dbReference type="InterPro" id="IPR001296">
    <property type="entry name" value="Glyco_trans_1"/>
</dbReference>
<protein>
    <submittedName>
        <fullName evidence="2">Glycosyltransferase</fullName>
    </submittedName>
</protein>
<keyword evidence="3" id="KW-1185">Reference proteome</keyword>
<evidence type="ECO:0000313" key="3">
    <source>
        <dbReference type="Proteomes" id="UP000584642"/>
    </source>
</evidence>